<name>N6UTH0_9HYPH</name>
<sequence>MRMAKEVTQAAQRCDLHGAAFELLADAVDVDFDGAGIGEIVEAEDAFRQRGLGDGRACLHDQVFEHGMFARRQRQGFARQIELSRPAVEHQVADGDFRSGPVVAAAHGGAYAGFQLGDLEGLGEIIVGAAVEACDAAIEAGIGCQDDDRHLVAALAQALQYRQSVHFRQRQIEDDDGIGRDFQHVLGVLAVIGDVDDILRLTQRLAEPGRQFAVVFDDQEPHGATIQQVPDIASISRDYRGRYSRLAEPQSHLLHLAEIYAARAGRGQIVVSFGNDGEAYVGKLLQAAGILTELLAEMIETDVIGAIDQRHVDPAFGKRAKAIDNWPPRAGEKGKEAKQSAARSRCAPAQDSGEVAHRAFCIDLAAKEPLQRFHLQELPAVGFKRPRREAQGFVDRSAFVPGEAIGVRRHEATASDVVHGRLESEIAAAAAADGKGWQKLACFQQVESFGDVAMLFAGIEHLFRCTGKRGAVADIGGVEAQRGDAVAGKRPRHGNRHAAPAGIPVIGCGQQQCRRARPFALGLAENAEETLAFAETQRRLAKAVADERRSICRFGTDRCGGAGLAGDRPCPFHDPAARRCRHDGDGWVGHQLVIAFIRCLDDIGGQCLEMAGKVGIARAVGPCQHKAVRCADPGKVHQIEFPDGIRNGFRHAQAGNGDAFRPPLRFREPHALVDHLRPDGQLAQMRTP</sequence>
<organism evidence="1 2">
    <name type="scientific">Rhizobium freirei PRF 81</name>
    <dbReference type="NCBI Taxonomy" id="363754"/>
    <lineage>
        <taxon>Bacteria</taxon>
        <taxon>Pseudomonadati</taxon>
        <taxon>Pseudomonadota</taxon>
        <taxon>Alphaproteobacteria</taxon>
        <taxon>Hyphomicrobiales</taxon>
        <taxon>Rhizobiaceae</taxon>
        <taxon>Rhizobium/Agrobacterium group</taxon>
        <taxon>Rhizobium</taxon>
    </lineage>
</organism>
<evidence type="ECO:0000313" key="1">
    <source>
        <dbReference type="EMBL" id="ENN84081.1"/>
    </source>
</evidence>
<dbReference type="AlphaFoldDB" id="N6UTH0"/>
<gene>
    <name evidence="1" type="ORF">RHSP_79045</name>
</gene>
<proteinExistence type="predicted"/>
<protein>
    <submittedName>
        <fullName evidence="1">Uncharacterized protein</fullName>
    </submittedName>
</protein>
<evidence type="ECO:0000313" key="2">
    <source>
        <dbReference type="Proteomes" id="UP000012429"/>
    </source>
</evidence>
<comment type="caution">
    <text evidence="1">The sequence shown here is derived from an EMBL/GenBank/DDBJ whole genome shotgun (WGS) entry which is preliminary data.</text>
</comment>
<accession>N6UTH0</accession>
<dbReference type="Proteomes" id="UP000012429">
    <property type="component" value="Unassembled WGS sequence"/>
</dbReference>
<keyword evidence="2" id="KW-1185">Reference proteome</keyword>
<reference evidence="1 2" key="1">
    <citation type="journal article" date="2012" name="BMC Genomics">
        <title>Genomic basis of broad host range and environmental adaptability of Rhizobium tropici CIAT 899 and Rhizobium sp. PRF 81 which are used in inoculants for common bean (Phaseolus vulgaris L.).</title>
        <authorList>
            <person name="Ormeno-Orrillo E."/>
            <person name="Menna P."/>
            <person name="Almeida L.G."/>
            <person name="Ollero F.J."/>
            <person name="Nicolas M.F."/>
            <person name="Pains Rodrigues E."/>
            <person name="Shigueyoshi Nakatani A."/>
            <person name="Silva Batista J.S."/>
            <person name="Oliveira Chueire L.M."/>
            <person name="Souza R.C."/>
            <person name="Ribeiro Vasconcelos A.T."/>
            <person name="Megias M."/>
            <person name="Hungria M."/>
            <person name="Martinez-Romero E."/>
        </authorList>
    </citation>
    <scope>NUCLEOTIDE SEQUENCE [LARGE SCALE GENOMIC DNA]</scope>
    <source>
        <strain evidence="1 2">PRF 81</strain>
    </source>
</reference>
<dbReference type="EMBL" id="AQHN01000089">
    <property type="protein sequence ID" value="ENN84081.1"/>
    <property type="molecule type" value="Genomic_DNA"/>
</dbReference>